<dbReference type="AlphaFoldDB" id="A0AAV5G949"/>
<evidence type="ECO:0008006" key="3">
    <source>
        <dbReference type="Google" id="ProtNLM"/>
    </source>
</evidence>
<gene>
    <name evidence="1" type="ORF">Rhopal_002090-T1</name>
</gene>
<proteinExistence type="predicted"/>
<protein>
    <recommendedName>
        <fullName evidence="3">F-box domain-containing protein</fullName>
    </recommendedName>
</protein>
<name>A0AAV5G949_9BASI</name>
<accession>A0AAV5G949</accession>
<comment type="caution">
    <text evidence="1">The sequence shown here is derived from an EMBL/GenBank/DDBJ whole genome shotgun (WGS) entry which is preliminary data.</text>
</comment>
<dbReference type="Proteomes" id="UP001342314">
    <property type="component" value="Unassembled WGS sequence"/>
</dbReference>
<evidence type="ECO:0000313" key="2">
    <source>
        <dbReference type="Proteomes" id="UP001342314"/>
    </source>
</evidence>
<keyword evidence="2" id="KW-1185">Reference proteome</keyword>
<sequence>MAALLDLPDELLVLIIDQALGAFLPARYKSRQQTACALSLVSRRFGGLARPKVLEVITSLHIRVRCELSVSIARTFPTTLDELVLLVRACGGLNHRSDTSCPPLLVDVILGVLTPSLLRVDKLEPYRHSLAAGELPNLALLYIPSFDDFPPDAFTDELAALHTACDARGVEVVVDPECCDSERGEVFSAHFRAYRRRMRAAEKVASDQKDEEL</sequence>
<organism evidence="1 2">
    <name type="scientific">Rhodotorula paludigena</name>
    <dbReference type="NCBI Taxonomy" id="86838"/>
    <lineage>
        <taxon>Eukaryota</taxon>
        <taxon>Fungi</taxon>
        <taxon>Dikarya</taxon>
        <taxon>Basidiomycota</taxon>
        <taxon>Pucciniomycotina</taxon>
        <taxon>Microbotryomycetes</taxon>
        <taxon>Sporidiobolales</taxon>
        <taxon>Sporidiobolaceae</taxon>
        <taxon>Rhodotorula</taxon>
    </lineage>
</organism>
<evidence type="ECO:0000313" key="1">
    <source>
        <dbReference type="EMBL" id="GJN89116.1"/>
    </source>
</evidence>
<dbReference type="EMBL" id="BQKY01000004">
    <property type="protein sequence ID" value="GJN89116.1"/>
    <property type="molecule type" value="Genomic_DNA"/>
</dbReference>
<reference evidence="1 2" key="1">
    <citation type="submission" date="2021-12" db="EMBL/GenBank/DDBJ databases">
        <title>High titer production of polyol ester of fatty acids by Rhodotorula paludigena BS15 towards product separation-free biomass refinery.</title>
        <authorList>
            <person name="Mano J."/>
            <person name="Ono H."/>
            <person name="Tanaka T."/>
            <person name="Naito K."/>
            <person name="Sushida H."/>
            <person name="Ike M."/>
            <person name="Tokuyasu K."/>
            <person name="Kitaoka M."/>
        </authorList>
    </citation>
    <scope>NUCLEOTIDE SEQUENCE [LARGE SCALE GENOMIC DNA]</scope>
    <source>
        <strain evidence="1 2">BS15</strain>
    </source>
</reference>